<feature type="domain" description="BZIP" evidence="8">
    <location>
        <begin position="268"/>
        <end position="331"/>
    </location>
</feature>
<keyword evidence="3" id="KW-0805">Transcription regulation</keyword>
<feature type="compositionally biased region" description="Polar residues" evidence="7">
    <location>
        <begin position="163"/>
        <end position="172"/>
    </location>
</feature>
<dbReference type="Gene3D" id="1.20.5.170">
    <property type="match status" value="1"/>
</dbReference>
<evidence type="ECO:0000256" key="2">
    <source>
        <dbReference type="ARBA" id="ARBA00007163"/>
    </source>
</evidence>
<evidence type="ECO:0000256" key="4">
    <source>
        <dbReference type="ARBA" id="ARBA00023125"/>
    </source>
</evidence>
<dbReference type="AlphaFoldDB" id="A0A4Y1JT18"/>
<sequence>MENSEEAKSVKPEKPSSPAPDQANYHVYPDWAAMQAYYGQRMPVPPYFNSAVASGHHPPHPYMWGPPQPMMPPYGAPYAVYAHGGVYAHPGVPLPATPLSMDAPAKSSGNTDRGLMKKLKGFDGLAMSIGNDNADSAEGGTDHGLSQSGTGETEGSSDGSDGNTAGTRQNGGKRSREGTPNIVTRDDKNERENGPVTATEVKGASEIVVGVTVAPKIMGNMVGTVVSPGMNMALELSNPSPAVKTSPTSSQPSCTVIPNETWTQNERELKRERRKQSNRESARRSRLRKQAEAEELAIKVESLTAENMTLKSEINLLTEKSEKLKLENAKLMEKMKGAQLGQTEELAALSKVDGKKVVPLSTANLLSRVNNSGPAEGEGSEIYEKNSGAKLRQLLNASPRTDAVAAG</sequence>
<evidence type="ECO:0000256" key="6">
    <source>
        <dbReference type="ARBA" id="ARBA00023242"/>
    </source>
</evidence>
<dbReference type="Pfam" id="PF16596">
    <property type="entry name" value="MFMR_assoc"/>
    <property type="match status" value="1"/>
</dbReference>
<dbReference type="InterPro" id="IPR012900">
    <property type="entry name" value="MFMR"/>
</dbReference>
<dbReference type="Pfam" id="PF00170">
    <property type="entry name" value="bZIP_1"/>
    <property type="match status" value="1"/>
</dbReference>
<proteinExistence type="evidence at transcript level"/>
<feature type="region of interest" description="Disordered" evidence="7">
    <location>
        <begin position="1"/>
        <end position="24"/>
    </location>
</feature>
<dbReference type="SUPFAM" id="SSF57959">
    <property type="entry name" value="Leucine zipper domain"/>
    <property type="match status" value="1"/>
</dbReference>
<protein>
    <submittedName>
        <fullName evidence="9">BZIP protein 5</fullName>
    </submittedName>
</protein>
<comment type="similarity">
    <text evidence="2">Belongs to the bZIP family.</text>
</comment>
<dbReference type="InterPro" id="IPR004827">
    <property type="entry name" value="bZIP"/>
</dbReference>
<dbReference type="Pfam" id="PF07777">
    <property type="entry name" value="MFMR"/>
    <property type="match status" value="1"/>
</dbReference>
<evidence type="ECO:0000256" key="1">
    <source>
        <dbReference type="ARBA" id="ARBA00004123"/>
    </source>
</evidence>
<dbReference type="SMART" id="SM00338">
    <property type="entry name" value="BRLZ"/>
    <property type="match status" value="1"/>
</dbReference>
<accession>A0A4Y1JT18</accession>
<dbReference type="GO" id="GO:0000976">
    <property type="term" value="F:transcription cis-regulatory region binding"/>
    <property type="evidence" value="ECO:0007669"/>
    <property type="project" value="UniProtKB-ARBA"/>
</dbReference>
<comment type="subcellular location">
    <subcellularLocation>
        <location evidence="1">Nucleus</location>
    </subcellularLocation>
</comment>
<dbReference type="InterPro" id="IPR045314">
    <property type="entry name" value="bZIP_plant_GBF1"/>
</dbReference>
<evidence type="ECO:0000313" key="9">
    <source>
        <dbReference type="EMBL" id="ANS71549.1"/>
    </source>
</evidence>
<dbReference type="CDD" id="cd14702">
    <property type="entry name" value="bZIP_plant_GBF1"/>
    <property type="match status" value="1"/>
</dbReference>
<feature type="compositionally biased region" description="Polar residues" evidence="7">
    <location>
        <begin position="237"/>
        <end position="264"/>
    </location>
</feature>
<feature type="region of interest" description="Disordered" evidence="7">
    <location>
        <begin position="130"/>
        <end position="199"/>
    </location>
</feature>
<dbReference type="GO" id="GO:0005634">
    <property type="term" value="C:nucleus"/>
    <property type="evidence" value="ECO:0007669"/>
    <property type="project" value="UniProtKB-SubCell"/>
</dbReference>
<dbReference type="GO" id="GO:0003700">
    <property type="term" value="F:DNA-binding transcription factor activity"/>
    <property type="evidence" value="ECO:0007669"/>
    <property type="project" value="InterPro"/>
</dbReference>
<keyword evidence="4" id="KW-0238">DNA-binding</keyword>
<evidence type="ECO:0000256" key="5">
    <source>
        <dbReference type="ARBA" id="ARBA00023163"/>
    </source>
</evidence>
<evidence type="ECO:0000256" key="7">
    <source>
        <dbReference type="SAM" id="MobiDB-lite"/>
    </source>
</evidence>
<dbReference type="PROSITE" id="PS50217">
    <property type="entry name" value="BZIP"/>
    <property type="match status" value="1"/>
</dbReference>
<dbReference type="PANTHER" id="PTHR45967:SF1">
    <property type="entry name" value="G-BOX-BINDING FACTOR 3"/>
    <property type="match status" value="1"/>
</dbReference>
<keyword evidence="5" id="KW-0804">Transcription</keyword>
<feature type="compositionally biased region" description="Low complexity" evidence="7">
    <location>
        <begin position="148"/>
        <end position="162"/>
    </location>
</feature>
<reference evidence="9" key="1">
    <citation type="submission" date="2015-06" db="EMBL/GenBank/DDBJ databases">
        <title>Identification of bZIP genes from Lonicera japonica.</title>
        <authorList>
            <person name="Yuan Y."/>
            <person name="Yu S."/>
            <person name="Huang L."/>
        </authorList>
    </citation>
    <scope>NUCLEOTIDE SEQUENCE</scope>
</reference>
<dbReference type="PANTHER" id="PTHR45967">
    <property type="entry name" value="G-BOX-BINDING FACTOR 3-RELATED"/>
    <property type="match status" value="1"/>
</dbReference>
<evidence type="ECO:0000256" key="3">
    <source>
        <dbReference type="ARBA" id="ARBA00023015"/>
    </source>
</evidence>
<evidence type="ECO:0000259" key="8">
    <source>
        <dbReference type="PROSITE" id="PS50217"/>
    </source>
</evidence>
<feature type="compositionally biased region" description="Basic and acidic residues" evidence="7">
    <location>
        <begin position="184"/>
        <end position="193"/>
    </location>
</feature>
<dbReference type="InterPro" id="IPR044827">
    <property type="entry name" value="GBF-like"/>
</dbReference>
<dbReference type="EMBL" id="KT218629">
    <property type="protein sequence ID" value="ANS71549.1"/>
    <property type="molecule type" value="mRNA"/>
</dbReference>
<name>A0A4Y1JT18_LONJA</name>
<dbReference type="PROSITE" id="PS00036">
    <property type="entry name" value="BZIP_BASIC"/>
    <property type="match status" value="1"/>
</dbReference>
<feature type="region of interest" description="Disordered" evidence="7">
    <location>
        <begin position="237"/>
        <end position="291"/>
    </location>
</feature>
<keyword evidence="6" id="KW-0539">Nucleus</keyword>
<dbReference type="InterPro" id="IPR046347">
    <property type="entry name" value="bZIP_sf"/>
</dbReference>
<organism evidence="9">
    <name type="scientific">Lonicera japonica</name>
    <name type="common">Japanese honeysuckle</name>
    <name type="synonym">Lonicera aureoreticulata</name>
    <dbReference type="NCBI Taxonomy" id="105884"/>
    <lineage>
        <taxon>Eukaryota</taxon>
        <taxon>Viridiplantae</taxon>
        <taxon>Streptophyta</taxon>
        <taxon>Embryophyta</taxon>
        <taxon>Tracheophyta</taxon>
        <taxon>Spermatophyta</taxon>
        <taxon>Magnoliopsida</taxon>
        <taxon>eudicotyledons</taxon>
        <taxon>Gunneridae</taxon>
        <taxon>Pentapetalae</taxon>
        <taxon>asterids</taxon>
        <taxon>campanulids</taxon>
        <taxon>Dipsacales</taxon>
        <taxon>Caprifoliaceae</taxon>
        <taxon>Lonicera</taxon>
    </lineage>
</organism>
<feature type="compositionally biased region" description="Basic and acidic residues" evidence="7">
    <location>
        <begin position="265"/>
        <end position="291"/>
    </location>
</feature>
<feature type="compositionally biased region" description="Basic and acidic residues" evidence="7">
    <location>
        <begin position="1"/>
        <end position="14"/>
    </location>
</feature>